<name>D8WWC6_9FIRM</name>
<dbReference type="EMBL" id="GU357870">
    <property type="protein sequence ID" value="ADJ93880.1"/>
    <property type="molecule type" value="Genomic_DNA"/>
</dbReference>
<evidence type="ECO:0000313" key="1">
    <source>
        <dbReference type="EMBL" id="ADJ93880.1"/>
    </source>
</evidence>
<reference evidence="1" key="1">
    <citation type="journal article" date="2010" name="Environ. Microbiol.">
        <title>Identification of enzymes involved in anaerobic benzene degradation by a strictly anaerobic iron-reducing enrichment culture.</title>
        <authorList>
            <person name="Abu Laban N."/>
            <person name="Selesi D."/>
            <person name="Rattei T."/>
            <person name="Tischler P."/>
            <person name="Meckenstock R.U."/>
        </authorList>
    </citation>
    <scope>NUCLEOTIDE SEQUENCE</scope>
</reference>
<dbReference type="AlphaFoldDB" id="D8WWC6"/>
<proteinExistence type="predicted"/>
<accession>D8WWC6</accession>
<feature type="non-terminal residue" evidence="1">
    <location>
        <position position="291"/>
    </location>
</feature>
<dbReference type="Gene3D" id="3.40.50.410">
    <property type="entry name" value="von Willebrand factor, type A domain"/>
    <property type="match status" value="1"/>
</dbReference>
<sequence>MNHQQKDLAELKILYSAPLHLLTSKMQQLLNACYAKYSVLDRCHYRSELYVEMWAALRDTIKPWPVDMRTFMADESEPIGGRELLPCISDATLKSIEAMLAENQDLTYETMKVCQEDMATVTVKTSRIVLPIEEKLDRQLFYHLKACLRLRSRKRNIVNHGLKSGSIDHRRLYRAPVTGEVFMFKKAAYEMDNDIALLVDASSSMVGPKWKSSQRVFYALYEALKELNKETRVFAYNESSDICYLTELSCDKRLYTVTPRGKTASGEAIIAAGLMLKKRMQKNGNDTENHS</sequence>
<protein>
    <submittedName>
        <fullName evidence="1">Putative von Willebrand factor type A</fullName>
    </submittedName>
</protein>
<organism evidence="1">
    <name type="scientific">Clostridia bacterium enrichment culture clone BF</name>
    <dbReference type="NCBI Taxonomy" id="857391"/>
    <lineage>
        <taxon>Bacteria</taxon>
        <taxon>Bacillati</taxon>
        <taxon>Bacillota</taxon>
        <taxon>Clostridia</taxon>
        <taxon>environmental samples</taxon>
    </lineage>
</organism>
<dbReference type="InterPro" id="IPR036465">
    <property type="entry name" value="vWFA_dom_sf"/>
</dbReference>
<dbReference type="CDD" id="cd00198">
    <property type="entry name" value="vWFA"/>
    <property type="match status" value="1"/>
</dbReference>
<dbReference type="SUPFAM" id="SSF53300">
    <property type="entry name" value="vWA-like"/>
    <property type="match status" value="1"/>
</dbReference>